<proteinExistence type="predicted"/>
<evidence type="ECO:0000313" key="1">
    <source>
        <dbReference type="EMBL" id="ABN96101.1"/>
    </source>
</evidence>
<name>A0A5Q5CAH0_MYCSJ</name>
<reference evidence="1" key="1">
    <citation type="submission" date="2007-02" db="EMBL/GenBank/DDBJ databases">
        <title>Complete sequence of Mycobacterium sp. JLS.</title>
        <authorList>
            <consortium name="US DOE Joint Genome Institute"/>
            <person name="Copeland A."/>
            <person name="Lucas S."/>
            <person name="Lapidus A."/>
            <person name="Barry K."/>
            <person name="Detter J.C."/>
            <person name="Glavina del Rio T."/>
            <person name="Hammon N."/>
            <person name="Israni S."/>
            <person name="Dalin E."/>
            <person name="Tice H."/>
            <person name="Pitluck S."/>
            <person name="Chain P."/>
            <person name="Malfatti S."/>
            <person name="Shin M."/>
            <person name="Vergez L."/>
            <person name="Schmutz J."/>
            <person name="Larimer F."/>
            <person name="Land M."/>
            <person name="Hauser L."/>
            <person name="Kyrpides N."/>
            <person name="Mikhailova N."/>
            <person name="Miller C.D."/>
            <person name="Anderson A.J."/>
            <person name="Sims R.C."/>
            <person name="Richardson P."/>
        </authorList>
    </citation>
    <scope>NUCLEOTIDE SEQUENCE [LARGE SCALE GENOMIC DNA]</scope>
    <source>
        <strain evidence="1">JLS</strain>
    </source>
</reference>
<organism evidence="1">
    <name type="scientific">Mycobacterium sp. (strain JLS)</name>
    <dbReference type="NCBI Taxonomy" id="164757"/>
    <lineage>
        <taxon>Bacteria</taxon>
        <taxon>Bacillati</taxon>
        <taxon>Actinomycetota</taxon>
        <taxon>Actinomycetes</taxon>
        <taxon>Mycobacteriales</taxon>
        <taxon>Mycobacteriaceae</taxon>
        <taxon>Mycobacterium</taxon>
    </lineage>
</organism>
<dbReference type="KEGG" id="mjl:Mjls_0288"/>
<accession>A0A5Q5CAH0</accession>
<dbReference type="EMBL" id="CP000580">
    <property type="protein sequence ID" value="ABN96101.1"/>
    <property type="molecule type" value="Genomic_DNA"/>
</dbReference>
<gene>
    <name evidence="1" type="ordered locus">Mjls_0288</name>
</gene>
<evidence type="ECO:0008006" key="2">
    <source>
        <dbReference type="Google" id="ProtNLM"/>
    </source>
</evidence>
<sequence>MSVRPDNRLDDAPMVPVACRACGAKVLARKSSWQQTSVQWSADAAQRCPQRRDSEALAAHGRRTVFLSCSELSESIVEAVRAGRLSIVDETVDVAP</sequence>
<protein>
    <recommendedName>
        <fullName evidence="2">Ferredoxin</fullName>
    </recommendedName>
</protein>
<dbReference type="AlphaFoldDB" id="A0A5Q5CAH0"/>